<organism evidence="1 2">
    <name type="scientific">Curtobacterium citri</name>
    <dbReference type="NCBI Taxonomy" id="3055139"/>
    <lineage>
        <taxon>Bacteria</taxon>
        <taxon>Bacillati</taxon>
        <taxon>Actinomycetota</taxon>
        <taxon>Actinomycetes</taxon>
        <taxon>Micrococcales</taxon>
        <taxon>Microbacteriaceae</taxon>
        <taxon>Curtobacterium</taxon>
    </lineage>
</organism>
<evidence type="ECO:0000313" key="1">
    <source>
        <dbReference type="EMBL" id="MDM7883979.1"/>
    </source>
</evidence>
<proteinExistence type="predicted"/>
<sequence>MVAGIEFYASHDDVDAFLDHVGEGRTSTIWPWPVVQSEPVSLTREEACAERAVMVLSGAFGPPVVLHRDDPAVQDGSLTAVLAAITFERVAPEPGLGIVDPDRSPVLLWQPGQVHDRALRPHSIGSQARAMQAVAPAYEQWVRRVTSWIRRHGTKVWGLEQQAVRPDLDIRLGTVSAVYALPGALRLLEAGATGLDTSA</sequence>
<gene>
    <name evidence="1" type="ORF">QUG92_02570</name>
</gene>
<dbReference type="EMBL" id="JAUCML010000002">
    <property type="protein sequence ID" value="MDM7883979.1"/>
    <property type="molecule type" value="Genomic_DNA"/>
</dbReference>
<comment type="caution">
    <text evidence="1">The sequence shown here is derived from an EMBL/GenBank/DDBJ whole genome shotgun (WGS) entry which is preliminary data.</text>
</comment>
<protein>
    <submittedName>
        <fullName evidence="1">Uncharacterized protein</fullName>
    </submittedName>
</protein>
<dbReference type="RefSeq" id="WP_182047492.1">
    <property type="nucleotide sequence ID" value="NZ_JAUCML010000002.1"/>
</dbReference>
<accession>A0ABT7T4V8</accession>
<evidence type="ECO:0000313" key="2">
    <source>
        <dbReference type="Proteomes" id="UP001237823"/>
    </source>
</evidence>
<keyword evidence="2" id="KW-1185">Reference proteome</keyword>
<dbReference type="Proteomes" id="UP001237823">
    <property type="component" value="Unassembled WGS sequence"/>
</dbReference>
<reference evidence="1 2" key="1">
    <citation type="submission" date="2023-06" db="EMBL/GenBank/DDBJ databases">
        <authorList>
            <person name="Feng G."/>
            <person name="Li J."/>
            <person name="Zhu H."/>
        </authorList>
    </citation>
    <scope>NUCLEOTIDE SEQUENCE [LARGE SCALE GENOMIC DNA]</scope>
    <source>
        <strain evidence="1 2">RHCKG23</strain>
    </source>
</reference>
<name>A0ABT7T4V8_9MICO</name>